<dbReference type="AlphaFoldDB" id="A0A7S0AKT0"/>
<reference evidence="1" key="1">
    <citation type="submission" date="2021-01" db="EMBL/GenBank/DDBJ databases">
        <authorList>
            <person name="Corre E."/>
            <person name="Pelletier E."/>
            <person name="Niang G."/>
            <person name="Scheremetjew M."/>
            <person name="Finn R."/>
            <person name="Kale V."/>
            <person name="Holt S."/>
            <person name="Cochrane G."/>
            <person name="Meng A."/>
            <person name="Brown T."/>
            <person name="Cohen L."/>
        </authorList>
    </citation>
    <scope>NUCLEOTIDE SEQUENCE</scope>
    <source>
        <strain evidence="1">CCMP3303</strain>
    </source>
</reference>
<sequence>MPRRKLFIGGLLLQTRNDNRFSALAFSQPKPDRRERQRNVNYHITTELVYGDEEHAVSDTKRRQAMVRALGGVATGGLALLFGDSPGRAANLPTSTGADMSRTGTLDKLIPIVQMETALISAKQELISAREGDSSISDDTIKAISSQLSVAIPSEQILFKRKFDEYSEPVSYKQKFMDQNAFLVYYTKGFDGPNRPPMESIADPIPKQSLQYGFRNDAWSNYDELLGELSYFSPSSRSSIDDILGPLVKCIAAFEAYFSFAPASDVAHARRRIKEM</sequence>
<gene>
    <name evidence="1" type="ORF">MPOL1434_LOCUS4159</name>
</gene>
<organism evidence="1">
    <name type="scientific">Minutocellus polymorphus</name>
    <dbReference type="NCBI Taxonomy" id="265543"/>
    <lineage>
        <taxon>Eukaryota</taxon>
        <taxon>Sar</taxon>
        <taxon>Stramenopiles</taxon>
        <taxon>Ochrophyta</taxon>
        <taxon>Bacillariophyta</taxon>
        <taxon>Mediophyceae</taxon>
        <taxon>Cymatosirophycidae</taxon>
        <taxon>Cymatosirales</taxon>
        <taxon>Cymatosiraceae</taxon>
        <taxon>Minutocellus</taxon>
    </lineage>
</organism>
<dbReference type="EMBL" id="HBEJ01007021">
    <property type="protein sequence ID" value="CAD8366920.1"/>
    <property type="molecule type" value="Transcribed_RNA"/>
</dbReference>
<evidence type="ECO:0000313" key="1">
    <source>
        <dbReference type="EMBL" id="CAD8366920.1"/>
    </source>
</evidence>
<protein>
    <submittedName>
        <fullName evidence="1">Uncharacterized protein</fullName>
    </submittedName>
</protein>
<proteinExistence type="predicted"/>
<name>A0A7S0AKT0_9STRA</name>
<accession>A0A7S0AKT0</accession>